<reference evidence="1" key="2">
    <citation type="submission" date="2019-11" db="EMBL/GenBank/DDBJ databases">
        <authorList>
            <person name="January G."/>
            <person name="Bunk B."/>
        </authorList>
    </citation>
    <scope>NUCLEOTIDE SEQUENCE</scope>
    <source>
        <strain evidence="1">3.6</strain>
    </source>
</reference>
<name>A0A1N6MB57_9VIBR</name>
<evidence type="ECO:0000313" key="1">
    <source>
        <dbReference type="EMBL" id="QMV13780.1"/>
    </source>
</evidence>
<reference evidence="2 3" key="1">
    <citation type="submission" date="2016-12" db="EMBL/GenBank/DDBJ databases">
        <authorList>
            <person name="Song W.-J."/>
            <person name="Kurnit D.M."/>
        </authorList>
    </citation>
    <scope>NUCLEOTIDE SEQUENCE [LARGE SCALE GENOMIC DNA]</scope>
    <source>
        <strain evidence="2 3">CECT 9026</strain>
    </source>
</reference>
<proteinExistence type="predicted"/>
<gene>
    <name evidence="2" type="ORF">VSP9026_04383</name>
    <name evidence="1" type="ORF">Vspart_01022</name>
</gene>
<reference evidence="1 4" key="3">
    <citation type="journal article" date="2020" name="J. Nat. Prod.">
        <title>Genomics-Metabolomics Profiling Disclosed Marine Vibrio spartinae 3.6 as a Producer of a New Branched Side Chain Prodigiosin.</title>
        <authorList>
            <person name="Vitale G.A."/>
            <person name="Sciarretta M."/>
            <person name="Palma Esposito F."/>
            <person name="January G.G."/>
            <person name="Giaccio M."/>
            <person name="Bunk B."/>
            <person name="Sproer C."/>
            <person name="Bajerski F."/>
            <person name="Power D."/>
            <person name="Festa C."/>
            <person name="Monti M.C."/>
            <person name="D'Auria M.V."/>
            <person name="de Pascale D."/>
        </authorList>
    </citation>
    <scope>NUCLEOTIDE SEQUENCE [LARGE SCALE GENOMIC DNA]</scope>
    <source>
        <strain evidence="1 4">3.6</strain>
    </source>
</reference>
<evidence type="ECO:0000313" key="4">
    <source>
        <dbReference type="Proteomes" id="UP000515264"/>
    </source>
</evidence>
<accession>A0A1N6MB57</accession>
<sequence>MSVRWLSVGLAHSPHSAESLLDVLRPVGIKAERAMLVATGGVNTQGHDFWGWASMWYDWMVKR</sequence>
<organism evidence="2 3">
    <name type="scientific">Vibrio spartinae</name>
    <dbReference type="NCBI Taxonomy" id="1918945"/>
    <lineage>
        <taxon>Bacteria</taxon>
        <taxon>Pseudomonadati</taxon>
        <taxon>Pseudomonadota</taxon>
        <taxon>Gammaproteobacteria</taxon>
        <taxon>Vibrionales</taxon>
        <taxon>Vibrionaceae</taxon>
        <taxon>Vibrio</taxon>
    </lineage>
</organism>
<dbReference type="Proteomes" id="UP000184774">
    <property type="component" value="Unassembled WGS sequence"/>
</dbReference>
<dbReference type="EMBL" id="FSSB01000033">
    <property type="protein sequence ID" value="SIO96580.1"/>
    <property type="molecule type" value="Genomic_DNA"/>
</dbReference>
<evidence type="ECO:0000313" key="2">
    <source>
        <dbReference type="EMBL" id="SIO96580.1"/>
    </source>
</evidence>
<dbReference type="AlphaFoldDB" id="A0A1N6MB57"/>
<protein>
    <submittedName>
        <fullName evidence="1">Triphosphoribosyl-dephospho-CoA synthase CitG</fullName>
    </submittedName>
</protein>
<evidence type="ECO:0000313" key="3">
    <source>
        <dbReference type="Proteomes" id="UP000184774"/>
    </source>
</evidence>
<keyword evidence="4" id="KW-1185">Reference proteome</keyword>
<dbReference type="Proteomes" id="UP000515264">
    <property type="component" value="Chromosome 1"/>
</dbReference>
<dbReference type="EMBL" id="CP046268">
    <property type="protein sequence ID" value="QMV13780.1"/>
    <property type="molecule type" value="Genomic_DNA"/>
</dbReference>